<evidence type="ECO:0000256" key="1">
    <source>
        <dbReference type="ARBA" id="ARBA00004651"/>
    </source>
</evidence>
<name>A0A917NH54_9BACL</name>
<dbReference type="RefSeq" id="WP_188880873.1">
    <property type="nucleotide sequence ID" value="NZ_BMOY01000004.1"/>
</dbReference>
<gene>
    <name evidence="24" type="ORF">GCM10010885_04180</name>
</gene>
<keyword evidence="6" id="KW-0808">Transferase</keyword>
<feature type="compositionally biased region" description="Basic and acidic residues" evidence="22">
    <location>
        <begin position="429"/>
        <end position="440"/>
    </location>
</feature>
<proteinExistence type="inferred from homology"/>
<evidence type="ECO:0000256" key="6">
    <source>
        <dbReference type="ARBA" id="ARBA00022679"/>
    </source>
</evidence>
<evidence type="ECO:0000256" key="8">
    <source>
        <dbReference type="ARBA" id="ARBA00022960"/>
    </source>
</evidence>
<evidence type="ECO:0000256" key="5">
    <source>
        <dbReference type="ARBA" id="ARBA00022676"/>
    </source>
</evidence>
<feature type="compositionally biased region" description="Basic residues" evidence="22">
    <location>
        <begin position="458"/>
        <end position="469"/>
    </location>
</feature>
<dbReference type="GO" id="GO:0009252">
    <property type="term" value="P:peptidoglycan biosynthetic process"/>
    <property type="evidence" value="ECO:0007669"/>
    <property type="project" value="UniProtKB-KW"/>
</dbReference>
<evidence type="ECO:0000256" key="15">
    <source>
        <dbReference type="ARBA" id="ARBA00033270"/>
    </source>
</evidence>
<dbReference type="NCBIfam" id="TIGR02614">
    <property type="entry name" value="ftsW"/>
    <property type="match status" value="1"/>
</dbReference>
<keyword evidence="11 23" id="KW-0472">Membrane</keyword>
<dbReference type="EC" id="2.4.99.28" evidence="19"/>
<evidence type="ECO:0000256" key="3">
    <source>
        <dbReference type="ARBA" id="ARBA00022475"/>
    </source>
</evidence>
<keyword evidence="10 23" id="KW-1133">Transmembrane helix</keyword>
<organism evidence="24 25">
    <name type="scientific">Alicyclobacillus cellulosilyticus</name>
    <dbReference type="NCBI Taxonomy" id="1003997"/>
    <lineage>
        <taxon>Bacteria</taxon>
        <taxon>Bacillati</taxon>
        <taxon>Bacillota</taxon>
        <taxon>Bacilli</taxon>
        <taxon>Bacillales</taxon>
        <taxon>Alicyclobacillaceae</taxon>
        <taxon>Alicyclobacillus</taxon>
    </lineage>
</organism>
<dbReference type="Pfam" id="PF01098">
    <property type="entry name" value="FTSW_RODA_SPOVE"/>
    <property type="match status" value="1"/>
</dbReference>
<feature type="transmembrane region" description="Helical" evidence="23">
    <location>
        <begin position="339"/>
        <end position="360"/>
    </location>
</feature>
<evidence type="ECO:0000256" key="23">
    <source>
        <dbReference type="SAM" id="Phobius"/>
    </source>
</evidence>
<feature type="transmembrane region" description="Helical" evidence="23">
    <location>
        <begin position="166"/>
        <end position="183"/>
    </location>
</feature>
<evidence type="ECO:0000313" key="24">
    <source>
        <dbReference type="EMBL" id="GGI97656.1"/>
    </source>
</evidence>
<dbReference type="EMBL" id="BMOY01000004">
    <property type="protein sequence ID" value="GGI97656.1"/>
    <property type="molecule type" value="Genomic_DNA"/>
</dbReference>
<feature type="transmembrane region" description="Helical" evidence="23">
    <location>
        <begin position="115"/>
        <end position="131"/>
    </location>
</feature>
<keyword evidence="7 23" id="KW-0812">Transmembrane</keyword>
<feature type="region of interest" description="Disordered" evidence="22">
    <location>
        <begin position="386"/>
        <end position="469"/>
    </location>
</feature>
<dbReference type="GO" id="GO:0005886">
    <property type="term" value="C:plasma membrane"/>
    <property type="evidence" value="ECO:0007669"/>
    <property type="project" value="UniProtKB-SubCell"/>
</dbReference>
<feature type="transmembrane region" description="Helical" evidence="23">
    <location>
        <begin position="273"/>
        <end position="293"/>
    </location>
</feature>
<comment type="catalytic activity">
    <reaction evidence="20">
        <text>[GlcNAc-(1-&gt;4)-Mur2Ac(oyl-L-Ala-gamma-D-Glu-L-Lys-D-Ala-D-Ala)](n)-di-trans,octa-cis-undecaprenyl diphosphate + beta-D-GlcNAc-(1-&gt;4)-Mur2Ac(oyl-L-Ala-gamma-D-Glu-L-Lys-D-Ala-D-Ala)-di-trans,octa-cis-undecaprenyl diphosphate = [GlcNAc-(1-&gt;4)-Mur2Ac(oyl-L-Ala-gamma-D-Glu-L-Lys-D-Ala-D-Ala)](n+1)-di-trans,octa-cis-undecaprenyl diphosphate + di-trans,octa-cis-undecaprenyl diphosphate + H(+)</text>
        <dbReference type="Rhea" id="RHEA:23708"/>
        <dbReference type="Rhea" id="RHEA-COMP:9602"/>
        <dbReference type="Rhea" id="RHEA-COMP:9603"/>
        <dbReference type="ChEBI" id="CHEBI:15378"/>
        <dbReference type="ChEBI" id="CHEBI:58405"/>
        <dbReference type="ChEBI" id="CHEBI:60033"/>
        <dbReference type="ChEBI" id="CHEBI:78435"/>
        <dbReference type="EC" id="2.4.99.28"/>
    </reaction>
</comment>
<dbReference type="InterPro" id="IPR018365">
    <property type="entry name" value="Cell_cycle_FtsW-rel_CS"/>
</dbReference>
<dbReference type="GO" id="GO:0008955">
    <property type="term" value="F:peptidoglycan glycosyltransferase activity"/>
    <property type="evidence" value="ECO:0007669"/>
    <property type="project" value="UniProtKB-EC"/>
</dbReference>
<keyword evidence="8" id="KW-0133">Cell shape</keyword>
<evidence type="ECO:0000256" key="12">
    <source>
        <dbReference type="ARBA" id="ARBA00023306"/>
    </source>
</evidence>
<accession>A0A917NH54</accession>
<dbReference type="PANTHER" id="PTHR30474:SF2">
    <property type="entry name" value="PEPTIDOGLYCAN GLYCOSYLTRANSFERASE FTSW-RELATED"/>
    <property type="match status" value="1"/>
</dbReference>
<comment type="caution">
    <text evidence="24">The sequence shown here is derived from an EMBL/GenBank/DDBJ whole genome shotgun (WGS) entry which is preliminary data.</text>
</comment>
<dbReference type="InterPro" id="IPR013437">
    <property type="entry name" value="FtsW"/>
</dbReference>
<evidence type="ECO:0000256" key="2">
    <source>
        <dbReference type="ARBA" id="ARBA00004752"/>
    </source>
</evidence>
<comment type="similarity">
    <text evidence="16">Belongs to the SEDS family. FtsW subfamily.</text>
</comment>
<feature type="transmembrane region" description="Helical" evidence="23">
    <location>
        <begin position="52"/>
        <end position="69"/>
    </location>
</feature>
<reference evidence="24" key="2">
    <citation type="submission" date="2020-09" db="EMBL/GenBank/DDBJ databases">
        <authorList>
            <person name="Sun Q."/>
            <person name="Ohkuma M."/>
        </authorList>
    </citation>
    <scope>NUCLEOTIDE SEQUENCE</scope>
    <source>
        <strain evidence="24">JCM 18487</strain>
    </source>
</reference>
<keyword evidence="5" id="KW-0328">Glycosyltransferase</keyword>
<dbReference type="AlphaFoldDB" id="A0A917NH54"/>
<evidence type="ECO:0000256" key="13">
    <source>
        <dbReference type="ARBA" id="ARBA00023316"/>
    </source>
</evidence>
<comment type="subcellular location">
    <subcellularLocation>
        <location evidence="1">Cell membrane</location>
        <topology evidence="1">Multi-pass membrane protein</topology>
    </subcellularLocation>
</comment>
<keyword evidence="25" id="KW-1185">Reference proteome</keyword>
<dbReference type="GO" id="GO:0008360">
    <property type="term" value="P:regulation of cell shape"/>
    <property type="evidence" value="ECO:0007669"/>
    <property type="project" value="UniProtKB-KW"/>
</dbReference>
<evidence type="ECO:0000256" key="21">
    <source>
        <dbReference type="ARBA" id="ARBA00049966"/>
    </source>
</evidence>
<evidence type="ECO:0000256" key="10">
    <source>
        <dbReference type="ARBA" id="ARBA00022989"/>
    </source>
</evidence>
<feature type="transmembrane region" description="Helical" evidence="23">
    <location>
        <begin position="143"/>
        <end position="160"/>
    </location>
</feature>
<dbReference type="GO" id="GO:0032153">
    <property type="term" value="C:cell division site"/>
    <property type="evidence" value="ECO:0007669"/>
    <property type="project" value="TreeGrafter"/>
</dbReference>
<dbReference type="Proteomes" id="UP000637695">
    <property type="component" value="Unassembled WGS sequence"/>
</dbReference>
<evidence type="ECO:0000256" key="7">
    <source>
        <dbReference type="ARBA" id="ARBA00022692"/>
    </source>
</evidence>
<evidence type="ECO:0000256" key="9">
    <source>
        <dbReference type="ARBA" id="ARBA00022984"/>
    </source>
</evidence>
<feature type="transmembrane region" description="Helical" evidence="23">
    <location>
        <begin position="12"/>
        <end position="32"/>
    </location>
</feature>
<evidence type="ECO:0000256" key="19">
    <source>
        <dbReference type="ARBA" id="ARBA00044770"/>
    </source>
</evidence>
<keyword evidence="12" id="KW-0131">Cell cycle</keyword>
<sequence>MDGRAASHAPDYVLYFTAVILTAAGVITVFSASTVEALHHGLPADYYAIRQLIWAAIGVAAMSALMYVPTRFWYRVAAPAALLSIPLLILVLLIGQSQFGGRRWIGTGAVHLQPSELAIFAVILYLAYFFTKKAMLLHHFRRGVLPAVIVVGVVFALIMAEPDMGTGLTLLAAAAVVLFVSGARLRPLLLLAGAAIPVLVAIALAAPYRKGRLTAFLHPFQNHDDAAYQLLQGWTAIASGGWFGRGFDMSLAKTGYLPFPQTDFIFPVIVEEWGIVGGAALLIAFAMLIWRGLRIARHAPDRFSALAATGITSLIGIKALINLGAVSGLLPVTGIPLPFISYGGTSLLVNLAALGVVLGISRHTLEEEPEADALAEVIDVRTVQAARRPATRPASGSLVRTSPGGVRTQPAASSTWRARQEAAAARAANLRDRDRNDPNRRTQGSILSWRERNQPSPTRKKPPRGGKGR</sequence>
<dbReference type="PROSITE" id="PS00428">
    <property type="entry name" value="FTSW_RODA_SPOVE"/>
    <property type="match status" value="1"/>
</dbReference>
<keyword evidence="13" id="KW-0961">Cell wall biogenesis/degradation</keyword>
<evidence type="ECO:0000313" key="25">
    <source>
        <dbReference type="Proteomes" id="UP000637695"/>
    </source>
</evidence>
<comment type="function">
    <text evidence="21">Peptidoglycan polymerase that is essential for cell division.</text>
</comment>
<feature type="transmembrane region" description="Helical" evidence="23">
    <location>
        <begin position="305"/>
        <end position="327"/>
    </location>
</feature>
<evidence type="ECO:0000256" key="20">
    <source>
        <dbReference type="ARBA" id="ARBA00049902"/>
    </source>
</evidence>
<evidence type="ECO:0000256" key="18">
    <source>
        <dbReference type="ARBA" id="ARBA00041418"/>
    </source>
</evidence>
<dbReference type="InterPro" id="IPR001182">
    <property type="entry name" value="FtsW/RodA"/>
</dbReference>
<evidence type="ECO:0000256" key="17">
    <source>
        <dbReference type="ARBA" id="ARBA00041185"/>
    </source>
</evidence>
<evidence type="ECO:0000256" key="11">
    <source>
        <dbReference type="ARBA" id="ARBA00023136"/>
    </source>
</evidence>
<evidence type="ECO:0000256" key="4">
    <source>
        <dbReference type="ARBA" id="ARBA00022618"/>
    </source>
</evidence>
<protein>
    <recommendedName>
        <fullName evidence="17">Probable peptidoglycan glycosyltransferase FtsW</fullName>
        <ecNumber evidence="19">2.4.99.28</ecNumber>
    </recommendedName>
    <alternativeName>
        <fullName evidence="18">Cell division protein FtsW</fullName>
    </alternativeName>
    <alternativeName>
        <fullName evidence="15">Cell wall polymerase</fullName>
    </alternativeName>
    <alternativeName>
        <fullName evidence="14">Peptidoglycan polymerase</fullName>
    </alternativeName>
</protein>
<dbReference type="GO" id="GO:0051301">
    <property type="term" value="P:cell division"/>
    <property type="evidence" value="ECO:0007669"/>
    <property type="project" value="UniProtKB-KW"/>
</dbReference>
<evidence type="ECO:0000256" key="14">
    <source>
        <dbReference type="ARBA" id="ARBA00032370"/>
    </source>
</evidence>
<keyword evidence="4" id="KW-0132">Cell division</keyword>
<feature type="transmembrane region" description="Helical" evidence="23">
    <location>
        <begin position="76"/>
        <end position="95"/>
    </location>
</feature>
<keyword evidence="3" id="KW-1003">Cell membrane</keyword>
<dbReference type="PANTHER" id="PTHR30474">
    <property type="entry name" value="CELL CYCLE PROTEIN"/>
    <property type="match status" value="1"/>
</dbReference>
<dbReference type="GO" id="GO:0071555">
    <property type="term" value="P:cell wall organization"/>
    <property type="evidence" value="ECO:0007669"/>
    <property type="project" value="UniProtKB-KW"/>
</dbReference>
<keyword evidence="9" id="KW-0573">Peptidoglycan synthesis</keyword>
<dbReference type="GO" id="GO:0015648">
    <property type="term" value="F:lipid-linked peptidoglycan transporter activity"/>
    <property type="evidence" value="ECO:0007669"/>
    <property type="project" value="TreeGrafter"/>
</dbReference>
<reference evidence="24" key="1">
    <citation type="journal article" date="2014" name="Int. J. Syst. Evol. Microbiol.">
        <title>Complete genome sequence of Corynebacterium casei LMG S-19264T (=DSM 44701T), isolated from a smear-ripened cheese.</title>
        <authorList>
            <consortium name="US DOE Joint Genome Institute (JGI-PGF)"/>
            <person name="Walter F."/>
            <person name="Albersmeier A."/>
            <person name="Kalinowski J."/>
            <person name="Ruckert C."/>
        </authorList>
    </citation>
    <scope>NUCLEOTIDE SEQUENCE</scope>
    <source>
        <strain evidence="24">JCM 18487</strain>
    </source>
</reference>
<comment type="pathway">
    <text evidence="2">Cell wall biogenesis; peptidoglycan biosynthesis.</text>
</comment>
<evidence type="ECO:0000256" key="22">
    <source>
        <dbReference type="SAM" id="MobiDB-lite"/>
    </source>
</evidence>
<evidence type="ECO:0000256" key="16">
    <source>
        <dbReference type="ARBA" id="ARBA00038053"/>
    </source>
</evidence>
<feature type="transmembrane region" description="Helical" evidence="23">
    <location>
        <begin position="188"/>
        <end position="208"/>
    </location>
</feature>